<dbReference type="EMBL" id="QXTE01000171">
    <property type="protein sequence ID" value="TFK02878.1"/>
    <property type="molecule type" value="Genomic_DNA"/>
</dbReference>
<protein>
    <submittedName>
        <fullName evidence="1">Inactive rhomboid protein 2</fullName>
    </submittedName>
</protein>
<reference evidence="1 2" key="1">
    <citation type="submission" date="2019-04" db="EMBL/GenBank/DDBJ databases">
        <title>Draft genome of the big-headed turtle Platysternon megacephalum.</title>
        <authorList>
            <person name="Gong S."/>
        </authorList>
    </citation>
    <scope>NUCLEOTIDE SEQUENCE [LARGE SCALE GENOMIC DNA]</scope>
    <source>
        <strain evidence="1">DO16091913</strain>
        <tissue evidence="1">Muscle</tissue>
    </source>
</reference>
<dbReference type="STRING" id="55544.A0A4D9E3Q0"/>
<name>A0A4D9E3Q0_9SAUR</name>
<accession>A0A4D9E3Q0</accession>
<proteinExistence type="predicted"/>
<sequence>MAEDKVWSTVYHDLQMQTSVVGNGPGKYSVLQLNYSATMDQISAITSSAEYCEQYISYSCKMSRLLNTPGRLRVKCHFITNSAGVPQ</sequence>
<dbReference type="OrthoDB" id="26719at2759"/>
<evidence type="ECO:0000313" key="1">
    <source>
        <dbReference type="EMBL" id="TFK02878.1"/>
    </source>
</evidence>
<dbReference type="Proteomes" id="UP000297703">
    <property type="component" value="Unassembled WGS sequence"/>
</dbReference>
<gene>
    <name evidence="1" type="ORF">DR999_PMT14769</name>
</gene>
<reference evidence="1 2" key="2">
    <citation type="submission" date="2019-04" db="EMBL/GenBank/DDBJ databases">
        <title>The genome sequence of big-headed turtle.</title>
        <authorList>
            <person name="Gong S."/>
        </authorList>
    </citation>
    <scope>NUCLEOTIDE SEQUENCE [LARGE SCALE GENOMIC DNA]</scope>
    <source>
        <strain evidence="1">DO16091913</strain>
        <tissue evidence="1">Muscle</tissue>
    </source>
</reference>
<keyword evidence="2" id="KW-1185">Reference proteome</keyword>
<organism evidence="1 2">
    <name type="scientific">Platysternon megacephalum</name>
    <name type="common">big-headed turtle</name>
    <dbReference type="NCBI Taxonomy" id="55544"/>
    <lineage>
        <taxon>Eukaryota</taxon>
        <taxon>Metazoa</taxon>
        <taxon>Chordata</taxon>
        <taxon>Craniata</taxon>
        <taxon>Vertebrata</taxon>
        <taxon>Euteleostomi</taxon>
        <taxon>Archelosauria</taxon>
        <taxon>Testudinata</taxon>
        <taxon>Testudines</taxon>
        <taxon>Cryptodira</taxon>
        <taxon>Durocryptodira</taxon>
        <taxon>Testudinoidea</taxon>
        <taxon>Platysternidae</taxon>
        <taxon>Platysternon</taxon>
    </lineage>
</organism>
<evidence type="ECO:0000313" key="2">
    <source>
        <dbReference type="Proteomes" id="UP000297703"/>
    </source>
</evidence>
<comment type="caution">
    <text evidence="1">The sequence shown here is derived from an EMBL/GenBank/DDBJ whole genome shotgun (WGS) entry which is preliminary data.</text>
</comment>
<dbReference type="Gene3D" id="2.60.120.1000">
    <property type="match status" value="1"/>
</dbReference>
<dbReference type="AlphaFoldDB" id="A0A4D9E3Q0"/>